<dbReference type="PANTHER" id="PTHR21479:SF22">
    <property type="entry name" value="PROTEIN CBG07241"/>
    <property type="match status" value="1"/>
</dbReference>
<dbReference type="AlphaFoldDB" id="A0AAV5V023"/>
<feature type="non-terminal residue" evidence="2">
    <location>
        <position position="1"/>
    </location>
</feature>
<proteinExistence type="predicted"/>
<keyword evidence="1" id="KW-0732">Signal</keyword>
<evidence type="ECO:0000313" key="3">
    <source>
        <dbReference type="Proteomes" id="UP001432322"/>
    </source>
</evidence>
<dbReference type="Proteomes" id="UP001432322">
    <property type="component" value="Unassembled WGS sequence"/>
</dbReference>
<gene>
    <name evidence="2" type="ORF">PFISCL1PPCAC_3080</name>
</gene>
<keyword evidence="3" id="KW-1185">Reference proteome</keyword>
<evidence type="ECO:0000256" key="1">
    <source>
        <dbReference type="SAM" id="SignalP"/>
    </source>
</evidence>
<feature type="signal peptide" evidence="1">
    <location>
        <begin position="1"/>
        <end position="33"/>
    </location>
</feature>
<name>A0AAV5V023_9BILA</name>
<sequence length="168" mass="18769">YTPSATSGQTNPSPSIMKFLLLFSACFLATAVAVTVHVEAYGTIKCSVPFTYTIMLNEADNISDDIVYSIERVSEYGKNSDWYAISGKAFDTWPEQYVEPYLIVVSDCPDGEKHDNFYINCVPLGEISEDKKFHVDFDLAKDNGFKCGPRAVVRAYEKAGPLFFLDFP</sequence>
<evidence type="ECO:0008006" key="4">
    <source>
        <dbReference type="Google" id="ProtNLM"/>
    </source>
</evidence>
<accession>A0AAV5V023</accession>
<comment type="caution">
    <text evidence="2">The sequence shown here is derived from an EMBL/GenBank/DDBJ whole genome shotgun (WGS) entry which is preliminary data.</text>
</comment>
<evidence type="ECO:0000313" key="2">
    <source>
        <dbReference type="EMBL" id="GMT11783.1"/>
    </source>
</evidence>
<reference evidence="2" key="1">
    <citation type="submission" date="2023-10" db="EMBL/GenBank/DDBJ databases">
        <title>Genome assembly of Pristionchus species.</title>
        <authorList>
            <person name="Yoshida K."/>
            <person name="Sommer R.J."/>
        </authorList>
    </citation>
    <scope>NUCLEOTIDE SEQUENCE</scope>
    <source>
        <strain evidence="2">RS5133</strain>
    </source>
</reference>
<dbReference type="PANTHER" id="PTHR21479">
    <property type="match status" value="1"/>
</dbReference>
<protein>
    <recommendedName>
        <fullName evidence="4">Cadherin-like protein</fullName>
    </recommendedName>
</protein>
<dbReference type="EMBL" id="BTSY01000001">
    <property type="protein sequence ID" value="GMT11783.1"/>
    <property type="molecule type" value="Genomic_DNA"/>
</dbReference>
<feature type="chain" id="PRO_5043607792" description="Cadherin-like protein" evidence="1">
    <location>
        <begin position="34"/>
        <end position="168"/>
    </location>
</feature>
<organism evidence="2 3">
    <name type="scientific">Pristionchus fissidentatus</name>
    <dbReference type="NCBI Taxonomy" id="1538716"/>
    <lineage>
        <taxon>Eukaryota</taxon>
        <taxon>Metazoa</taxon>
        <taxon>Ecdysozoa</taxon>
        <taxon>Nematoda</taxon>
        <taxon>Chromadorea</taxon>
        <taxon>Rhabditida</taxon>
        <taxon>Rhabditina</taxon>
        <taxon>Diplogasteromorpha</taxon>
        <taxon>Diplogasteroidea</taxon>
        <taxon>Neodiplogasteridae</taxon>
        <taxon>Pristionchus</taxon>
    </lineage>
</organism>